<dbReference type="RefSeq" id="WP_345443686.1">
    <property type="nucleotide sequence ID" value="NZ_BAABHK010000030.1"/>
</dbReference>
<accession>A0ABP8UUS0</accession>
<dbReference type="Pfam" id="PF00440">
    <property type="entry name" value="TetR_N"/>
    <property type="match status" value="1"/>
</dbReference>
<organism evidence="4 5">
    <name type="scientific">Actinoallomurus vinaceus</name>
    <dbReference type="NCBI Taxonomy" id="1080074"/>
    <lineage>
        <taxon>Bacteria</taxon>
        <taxon>Bacillati</taxon>
        <taxon>Actinomycetota</taxon>
        <taxon>Actinomycetes</taxon>
        <taxon>Streptosporangiales</taxon>
        <taxon>Thermomonosporaceae</taxon>
        <taxon>Actinoallomurus</taxon>
    </lineage>
</organism>
<proteinExistence type="predicted"/>
<feature type="domain" description="HTH tetR-type" evidence="3">
    <location>
        <begin position="6"/>
        <end position="66"/>
    </location>
</feature>
<dbReference type="SUPFAM" id="SSF46689">
    <property type="entry name" value="Homeodomain-like"/>
    <property type="match status" value="1"/>
</dbReference>
<feature type="DNA-binding region" description="H-T-H motif" evidence="2">
    <location>
        <begin position="29"/>
        <end position="48"/>
    </location>
</feature>
<protein>
    <submittedName>
        <fullName evidence="4">TetR family transcriptional regulator</fullName>
    </submittedName>
</protein>
<dbReference type="PROSITE" id="PS50977">
    <property type="entry name" value="HTH_TETR_2"/>
    <property type="match status" value="1"/>
</dbReference>
<dbReference type="InterPro" id="IPR050109">
    <property type="entry name" value="HTH-type_TetR-like_transc_reg"/>
</dbReference>
<evidence type="ECO:0000313" key="5">
    <source>
        <dbReference type="Proteomes" id="UP001501442"/>
    </source>
</evidence>
<comment type="caution">
    <text evidence="4">The sequence shown here is derived from an EMBL/GenBank/DDBJ whole genome shotgun (WGS) entry which is preliminary data.</text>
</comment>
<dbReference type="Proteomes" id="UP001501442">
    <property type="component" value="Unassembled WGS sequence"/>
</dbReference>
<dbReference type="PRINTS" id="PR00455">
    <property type="entry name" value="HTHTETR"/>
</dbReference>
<dbReference type="InterPro" id="IPR009057">
    <property type="entry name" value="Homeodomain-like_sf"/>
</dbReference>
<sequence length="189" mass="21351">MGEHRGDTRARIQAVALELFAEQGYEKTSLREIAERLNVTKAALYYHFKTKEDIVVSLFDDQLGRLDELITWGREQPATQETRQELVRRYADQLYASGPGLMRFAHENQGTMRDLAVGEKLKSRMKGLRELLIDPKAPLTDQLKSAMAPFTLNIAHFAFDDYDITDEERRAAGIAVALELVSGSPHTDA</sequence>
<evidence type="ECO:0000259" key="3">
    <source>
        <dbReference type="PROSITE" id="PS50977"/>
    </source>
</evidence>
<dbReference type="EMBL" id="BAABHK010000030">
    <property type="protein sequence ID" value="GAA4640040.1"/>
    <property type="molecule type" value="Genomic_DNA"/>
</dbReference>
<evidence type="ECO:0000256" key="2">
    <source>
        <dbReference type="PROSITE-ProRule" id="PRU00335"/>
    </source>
</evidence>
<dbReference type="PANTHER" id="PTHR30055">
    <property type="entry name" value="HTH-TYPE TRANSCRIPTIONAL REGULATOR RUTR"/>
    <property type="match status" value="1"/>
</dbReference>
<keyword evidence="5" id="KW-1185">Reference proteome</keyword>
<evidence type="ECO:0000313" key="4">
    <source>
        <dbReference type="EMBL" id="GAA4640040.1"/>
    </source>
</evidence>
<dbReference type="Gene3D" id="1.10.357.10">
    <property type="entry name" value="Tetracycline Repressor, domain 2"/>
    <property type="match status" value="1"/>
</dbReference>
<dbReference type="InterPro" id="IPR023772">
    <property type="entry name" value="DNA-bd_HTH_TetR-type_CS"/>
</dbReference>
<name>A0ABP8UUS0_9ACTN</name>
<evidence type="ECO:0000256" key="1">
    <source>
        <dbReference type="ARBA" id="ARBA00023125"/>
    </source>
</evidence>
<dbReference type="PROSITE" id="PS01081">
    <property type="entry name" value="HTH_TETR_1"/>
    <property type="match status" value="1"/>
</dbReference>
<gene>
    <name evidence="4" type="ORF">GCM10023196_104000</name>
</gene>
<keyword evidence="1 2" id="KW-0238">DNA-binding</keyword>
<reference evidence="5" key="1">
    <citation type="journal article" date="2019" name="Int. J. Syst. Evol. Microbiol.">
        <title>The Global Catalogue of Microorganisms (GCM) 10K type strain sequencing project: providing services to taxonomists for standard genome sequencing and annotation.</title>
        <authorList>
            <consortium name="The Broad Institute Genomics Platform"/>
            <consortium name="The Broad Institute Genome Sequencing Center for Infectious Disease"/>
            <person name="Wu L."/>
            <person name="Ma J."/>
        </authorList>
    </citation>
    <scope>NUCLEOTIDE SEQUENCE [LARGE SCALE GENOMIC DNA]</scope>
    <source>
        <strain evidence="5">JCM 17939</strain>
    </source>
</reference>
<dbReference type="PANTHER" id="PTHR30055:SF226">
    <property type="entry name" value="HTH-TYPE TRANSCRIPTIONAL REGULATOR PKSA"/>
    <property type="match status" value="1"/>
</dbReference>
<dbReference type="InterPro" id="IPR001647">
    <property type="entry name" value="HTH_TetR"/>
</dbReference>